<evidence type="ECO:0000256" key="5">
    <source>
        <dbReference type="ARBA" id="ARBA00022692"/>
    </source>
</evidence>
<dbReference type="InParanoid" id="D8SW62"/>
<keyword evidence="6" id="KW-0479">Metal-binding</keyword>
<dbReference type="SUPFAM" id="SSF63380">
    <property type="entry name" value="Riboflavin synthase domain-like"/>
    <property type="match status" value="1"/>
</dbReference>
<dbReference type="OMA" id="GMDASAH"/>
<feature type="domain" description="FAD-binding FR-type" evidence="16">
    <location>
        <begin position="519"/>
        <end position="640"/>
    </location>
</feature>
<evidence type="ECO:0000256" key="7">
    <source>
        <dbReference type="ARBA" id="ARBA00022827"/>
    </source>
</evidence>
<dbReference type="PROSITE" id="PS50222">
    <property type="entry name" value="EF_HAND_2"/>
    <property type="match status" value="2"/>
</dbReference>
<evidence type="ECO:0000259" key="15">
    <source>
        <dbReference type="PROSITE" id="PS50222"/>
    </source>
</evidence>
<protein>
    <submittedName>
        <fullName evidence="17">Uncharacterized protein RHD2L11-1</fullName>
    </submittedName>
</protein>
<evidence type="ECO:0000256" key="6">
    <source>
        <dbReference type="ARBA" id="ARBA00022723"/>
    </source>
</evidence>
<dbReference type="SFLD" id="SFLDG01169">
    <property type="entry name" value="NADPH_oxidase_subgroup_(NOX)"/>
    <property type="match status" value="1"/>
</dbReference>
<dbReference type="Pfam" id="PF08414">
    <property type="entry name" value="NADPH_Ox"/>
    <property type="match status" value="1"/>
</dbReference>
<dbReference type="InterPro" id="IPR013623">
    <property type="entry name" value="NADPH_Ox"/>
</dbReference>
<dbReference type="InterPro" id="IPR050369">
    <property type="entry name" value="RBOH/FRE"/>
</dbReference>
<dbReference type="InterPro" id="IPR013121">
    <property type="entry name" value="Fe_red_NAD-bd_6"/>
</dbReference>
<dbReference type="EMBL" id="GL377647">
    <property type="protein sequence ID" value="EFJ11374.1"/>
    <property type="molecule type" value="Genomic_DNA"/>
</dbReference>
<comment type="similarity">
    <text evidence="2">Belongs to the RBOH (TC 5.B.1.3) family.</text>
</comment>
<organism evidence="18">
    <name type="scientific">Selaginella moellendorffii</name>
    <name type="common">Spikemoss</name>
    <dbReference type="NCBI Taxonomy" id="88036"/>
    <lineage>
        <taxon>Eukaryota</taxon>
        <taxon>Viridiplantae</taxon>
        <taxon>Streptophyta</taxon>
        <taxon>Embryophyta</taxon>
        <taxon>Tracheophyta</taxon>
        <taxon>Lycopodiopsida</taxon>
        <taxon>Selaginellales</taxon>
        <taxon>Selaginellaceae</taxon>
        <taxon>Selaginella</taxon>
    </lineage>
</organism>
<keyword evidence="3" id="KW-0575">Peroxidase</keyword>
<keyword evidence="7" id="KW-0274">FAD</keyword>
<feature type="domain" description="EF-hand" evidence="15">
    <location>
        <begin position="204"/>
        <end position="239"/>
    </location>
</feature>
<dbReference type="InterPro" id="IPR013112">
    <property type="entry name" value="FAD-bd_8"/>
</dbReference>
<dbReference type="PROSITE" id="PS00018">
    <property type="entry name" value="EF_HAND_1"/>
    <property type="match status" value="1"/>
</dbReference>
<dbReference type="InterPro" id="IPR039261">
    <property type="entry name" value="FNR_nucleotide-bd"/>
</dbReference>
<name>D8SW62_SELML</name>
<dbReference type="Gene3D" id="1.10.238.10">
    <property type="entry name" value="EF-hand"/>
    <property type="match status" value="1"/>
</dbReference>
<comment type="subcellular location">
    <subcellularLocation>
        <location evidence="1">Membrane</location>
        <topology evidence="1">Multi-pass membrane protein</topology>
    </subcellularLocation>
</comment>
<evidence type="ECO:0000259" key="16">
    <source>
        <dbReference type="PROSITE" id="PS51384"/>
    </source>
</evidence>
<dbReference type="InterPro" id="IPR017927">
    <property type="entry name" value="FAD-bd_FR_type"/>
</dbReference>
<dbReference type="Gene3D" id="2.40.30.10">
    <property type="entry name" value="Translation factors"/>
    <property type="match status" value="1"/>
</dbReference>
<dbReference type="SUPFAM" id="SSF47473">
    <property type="entry name" value="EF-hand"/>
    <property type="match status" value="1"/>
</dbReference>
<reference evidence="17 18" key="1">
    <citation type="journal article" date="2011" name="Science">
        <title>The Selaginella genome identifies genetic changes associated with the evolution of vascular plants.</title>
        <authorList>
            <person name="Banks J.A."/>
            <person name="Nishiyama T."/>
            <person name="Hasebe M."/>
            <person name="Bowman J.L."/>
            <person name="Gribskov M."/>
            <person name="dePamphilis C."/>
            <person name="Albert V.A."/>
            <person name="Aono N."/>
            <person name="Aoyama T."/>
            <person name="Ambrose B.A."/>
            <person name="Ashton N.W."/>
            <person name="Axtell M.J."/>
            <person name="Barker E."/>
            <person name="Barker M.S."/>
            <person name="Bennetzen J.L."/>
            <person name="Bonawitz N.D."/>
            <person name="Chapple C."/>
            <person name="Cheng C."/>
            <person name="Correa L.G."/>
            <person name="Dacre M."/>
            <person name="DeBarry J."/>
            <person name="Dreyer I."/>
            <person name="Elias M."/>
            <person name="Engstrom E.M."/>
            <person name="Estelle M."/>
            <person name="Feng L."/>
            <person name="Finet C."/>
            <person name="Floyd S.K."/>
            <person name="Frommer W.B."/>
            <person name="Fujita T."/>
            <person name="Gramzow L."/>
            <person name="Gutensohn M."/>
            <person name="Harholt J."/>
            <person name="Hattori M."/>
            <person name="Heyl A."/>
            <person name="Hirai T."/>
            <person name="Hiwatashi Y."/>
            <person name="Ishikawa M."/>
            <person name="Iwata M."/>
            <person name="Karol K.G."/>
            <person name="Koehler B."/>
            <person name="Kolukisaoglu U."/>
            <person name="Kubo M."/>
            <person name="Kurata T."/>
            <person name="Lalonde S."/>
            <person name="Li K."/>
            <person name="Li Y."/>
            <person name="Litt A."/>
            <person name="Lyons E."/>
            <person name="Manning G."/>
            <person name="Maruyama T."/>
            <person name="Michael T.P."/>
            <person name="Mikami K."/>
            <person name="Miyazaki S."/>
            <person name="Morinaga S."/>
            <person name="Murata T."/>
            <person name="Mueller-Roeber B."/>
            <person name="Nelson D.R."/>
            <person name="Obara M."/>
            <person name="Oguri Y."/>
            <person name="Olmstead R.G."/>
            <person name="Onodera N."/>
            <person name="Petersen B.L."/>
            <person name="Pils B."/>
            <person name="Prigge M."/>
            <person name="Rensing S.A."/>
            <person name="Riano-Pachon D.M."/>
            <person name="Roberts A.W."/>
            <person name="Sato Y."/>
            <person name="Scheller H.V."/>
            <person name="Schulz B."/>
            <person name="Schulz C."/>
            <person name="Shakirov E.V."/>
            <person name="Shibagaki N."/>
            <person name="Shinohara N."/>
            <person name="Shippen D.E."/>
            <person name="Soerensen I."/>
            <person name="Sotooka R."/>
            <person name="Sugimoto N."/>
            <person name="Sugita M."/>
            <person name="Sumikawa N."/>
            <person name="Tanurdzic M."/>
            <person name="Theissen G."/>
            <person name="Ulvskov P."/>
            <person name="Wakazuki S."/>
            <person name="Weng J.K."/>
            <person name="Willats W.W."/>
            <person name="Wipf D."/>
            <person name="Wolf P.G."/>
            <person name="Yang L."/>
            <person name="Zimmer A.D."/>
            <person name="Zhu Q."/>
            <person name="Mitros T."/>
            <person name="Hellsten U."/>
            <person name="Loque D."/>
            <person name="Otillar R."/>
            <person name="Salamov A."/>
            <person name="Schmutz J."/>
            <person name="Shapiro H."/>
            <person name="Lindquist E."/>
            <person name="Lucas S."/>
            <person name="Rokhsar D."/>
            <person name="Grigoriev I.V."/>
        </authorList>
    </citation>
    <scope>NUCLEOTIDE SEQUENCE [LARGE SCALE GENOMIC DNA]</scope>
</reference>
<feature type="region of interest" description="Disordered" evidence="13">
    <location>
        <begin position="1"/>
        <end position="26"/>
    </location>
</feature>
<dbReference type="Pfam" id="PF01794">
    <property type="entry name" value="Ferric_reduct"/>
    <property type="match status" value="1"/>
</dbReference>
<evidence type="ECO:0000256" key="1">
    <source>
        <dbReference type="ARBA" id="ARBA00004141"/>
    </source>
</evidence>
<dbReference type="KEGG" id="smo:SELMODRAFT_183259"/>
<evidence type="ECO:0000256" key="4">
    <source>
        <dbReference type="ARBA" id="ARBA00022630"/>
    </source>
</evidence>
<keyword evidence="18" id="KW-1185">Reference proteome</keyword>
<feature type="transmembrane region" description="Helical" evidence="14">
    <location>
        <begin position="282"/>
        <end position="305"/>
    </location>
</feature>
<dbReference type="HOGENOM" id="CLU_005646_6_0_1"/>
<dbReference type="GO" id="GO:0016174">
    <property type="term" value="F:NAD(P)H oxidase H2O2-forming activity"/>
    <property type="evidence" value="ECO:0000318"/>
    <property type="project" value="GO_Central"/>
</dbReference>
<evidence type="ECO:0000256" key="10">
    <source>
        <dbReference type="ARBA" id="ARBA00022989"/>
    </source>
</evidence>
<evidence type="ECO:0000256" key="13">
    <source>
        <dbReference type="SAM" id="MobiDB-lite"/>
    </source>
</evidence>
<evidence type="ECO:0000256" key="14">
    <source>
        <dbReference type="SAM" id="Phobius"/>
    </source>
</evidence>
<dbReference type="CDD" id="cd06186">
    <property type="entry name" value="NOX_Duox_like_FAD_NADP"/>
    <property type="match status" value="1"/>
</dbReference>
<keyword evidence="9" id="KW-0521">NADP</keyword>
<dbReference type="InterPro" id="IPR002048">
    <property type="entry name" value="EF_hand_dom"/>
</dbReference>
<evidence type="ECO:0000313" key="18">
    <source>
        <dbReference type="Proteomes" id="UP000001514"/>
    </source>
</evidence>
<dbReference type="SMR" id="D8SW62"/>
<dbReference type="SFLD" id="SFLDG01168">
    <property type="entry name" value="Ferric_reductase_subgroup_(FRE"/>
    <property type="match status" value="1"/>
</dbReference>
<keyword evidence="8" id="KW-0106">Calcium</keyword>
<dbReference type="InterPro" id="IPR018247">
    <property type="entry name" value="EF_Hand_1_Ca_BS"/>
</dbReference>
<dbReference type="FunFam" id="2.40.30.10:FF:000019">
    <property type="entry name" value="Respiratory burst oxidase homolog A"/>
    <property type="match status" value="1"/>
</dbReference>
<evidence type="ECO:0000256" key="3">
    <source>
        <dbReference type="ARBA" id="ARBA00022559"/>
    </source>
</evidence>
<dbReference type="PANTHER" id="PTHR11972">
    <property type="entry name" value="NADPH OXIDASE"/>
    <property type="match status" value="1"/>
</dbReference>
<dbReference type="eggNOG" id="KOG0039">
    <property type="taxonomic scope" value="Eukaryota"/>
</dbReference>
<dbReference type="GO" id="GO:0005886">
    <property type="term" value="C:plasma membrane"/>
    <property type="evidence" value="ECO:0000318"/>
    <property type="project" value="GO_Central"/>
</dbReference>
<feature type="domain" description="EF-hand" evidence="15">
    <location>
        <begin position="160"/>
        <end position="195"/>
    </location>
</feature>
<dbReference type="InterPro" id="IPR013130">
    <property type="entry name" value="Fe3_Rdtase_TM_dom"/>
</dbReference>
<keyword evidence="11" id="KW-0560">Oxidoreductase</keyword>
<evidence type="ECO:0000256" key="12">
    <source>
        <dbReference type="ARBA" id="ARBA00023136"/>
    </source>
</evidence>
<dbReference type="SUPFAM" id="SSF52343">
    <property type="entry name" value="Ferredoxin reductase-like, C-terminal NADP-linked domain"/>
    <property type="match status" value="1"/>
</dbReference>
<dbReference type="AlphaFoldDB" id="D8SW62"/>
<dbReference type="InterPro" id="IPR000778">
    <property type="entry name" value="Cyt_b245_heavy_chain"/>
</dbReference>
<evidence type="ECO:0000256" key="2">
    <source>
        <dbReference type="ARBA" id="ARBA00007975"/>
    </source>
</evidence>
<evidence type="ECO:0000256" key="11">
    <source>
        <dbReference type="ARBA" id="ARBA00023002"/>
    </source>
</evidence>
<keyword evidence="5 14" id="KW-0812">Transmembrane</keyword>
<proteinExistence type="inferred from homology"/>
<sequence>MVNDDGVSVSSDRPLHRTESIASGGGEKRSAVVTAIKVKTAFTRLASTVRNHNSPKATKFDRAKQAKFSRTKSNALQGLRFLTGKNKKKVSWLDIERRFTVLAVDGSLSREKFGECIGMETSEFAQALFDALVSSKKLENQQSISKEVLHAFWLQMSDDSFDSRMQIFFQMFDRNADGHISEEEVKEIIMLSAATNKLAKLKAQADEFAALIMEELDPDKNGFIELSQLEALMRVPEPAHAKDSFLNYSTTISRNLVGVKRKKHTPLLSFWKDSKFYLSENWRYLMFFGLWIATMAGLFAWKFFVYKQRAAFEVMGYCLCVAKGAAETLKLNMALVLFPVCRNTITWFRSTFVGNIVPFNDNLKFHMMIASGVAIGTVIHAGVHLACDFPRITSSSDELFMRTLGKSFHYKRQTYVDLLKSVAGVTGIASVLLMAFIFLLATPWFRRGQVKPLWPLHRLSGFNAFWYSHHLFIFVYVLLIVHSLFIYLAHGWWQKTTWMYLAIPVALYASERLVRAIRAGLYTVRVVKAAVYPGNVLALYIQKPRGFKYKSGMYLFLKCPAISHLQWHPFSITSAPSDDYLSIHIRSAGDWTSKMKKIFSEVCHKPEVGKSGLLRAEYVDHDLEFPKLRIDGPYGAPAQDYMKYDVLLLVGLGIGATPFVSILRDILNHVNRDVENNGKKSGPTKVYFYWVTREQGSFEWFKGVMNEIAEMDHKRVIEMHNYLTSVYEEGDARSALITMIQALNLAKNGVDILSGTRVRTHFARPNWKTVFSRLSAVHRHANIGVFYCGAPAVAKELDTLSREYTHQNSTTFDFHKENF</sequence>
<dbReference type="Proteomes" id="UP000001514">
    <property type="component" value="Unassembled WGS sequence"/>
</dbReference>
<feature type="transmembrane region" description="Helical" evidence="14">
    <location>
        <begin position="421"/>
        <end position="445"/>
    </location>
</feature>
<gene>
    <name evidence="17" type="primary">RHD2L11-1</name>
    <name evidence="17" type="ORF">SELMODRAFT_183259</name>
</gene>
<dbReference type="PANTHER" id="PTHR11972:SF153">
    <property type="entry name" value="SUPEROXIDE-GENERATING NADPH OXIDASE HEAVY CHAIN SUBUNIT A"/>
    <property type="match status" value="1"/>
</dbReference>
<evidence type="ECO:0000313" key="17">
    <source>
        <dbReference type="EMBL" id="EFJ11374.1"/>
    </source>
</evidence>
<dbReference type="InterPro" id="IPR017938">
    <property type="entry name" value="Riboflavin_synthase-like_b-brl"/>
</dbReference>
<dbReference type="GO" id="GO:0005509">
    <property type="term" value="F:calcium ion binding"/>
    <property type="evidence" value="ECO:0007669"/>
    <property type="project" value="InterPro"/>
</dbReference>
<evidence type="ECO:0000256" key="8">
    <source>
        <dbReference type="ARBA" id="ARBA00022837"/>
    </source>
</evidence>
<dbReference type="PROSITE" id="PS51384">
    <property type="entry name" value="FAD_FR"/>
    <property type="match status" value="1"/>
</dbReference>
<keyword evidence="10 14" id="KW-1133">Transmembrane helix</keyword>
<dbReference type="GO" id="GO:0004601">
    <property type="term" value="F:peroxidase activity"/>
    <property type="evidence" value="ECO:0007669"/>
    <property type="project" value="UniProtKB-KW"/>
</dbReference>
<dbReference type="CDD" id="cd00051">
    <property type="entry name" value="EFh"/>
    <property type="match status" value="1"/>
</dbReference>
<dbReference type="InterPro" id="IPR011992">
    <property type="entry name" value="EF-hand-dom_pair"/>
</dbReference>
<dbReference type="Gene3D" id="3.40.50.80">
    <property type="entry name" value="Nucleotide-binding domain of ferredoxin-NADP reductase (FNR) module"/>
    <property type="match status" value="1"/>
</dbReference>
<dbReference type="SMART" id="SM00054">
    <property type="entry name" value="EFh"/>
    <property type="match status" value="2"/>
</dbReference>
<dbReference type="Gramene" id="EFJ11374">
    <property type="protein sequence ID" value="EFJ11374"/>
    <property type="gene ID" value="SELMODRAFT_183259"/>
</dbReference>
<feature type="transmembrane region" description="Helical" evidence="14">
    <location>
        <begin position="465"/>
        <end position="489"/>
    </location>
</feature>
<dbReference type="PRINTS" id="PR00466">
    <property type="entry name" value="GP91PHOX"/>
</dbReference>
<dbReference type="Pfam" id="PF08030">
    <property type="entry name" value="NAD_binding_6"/>
    <property type="match status" value="1"/>
</dbReference>
<accession>D8SW62</accession>
<keyword evidence="12 14" id="KW-0472">Membrane</keyword>
<feature type="transmembrane region" description="Helical" evidence="14">
    <location>
        <begin position="646"/>
        <end position="663"/>
    </location>
</feature>
<dbReference type="Pfam" id="PF08022">
    <property type="entry name" value="FAD_binding_8"/>
    <property type="match status" value="1"/>
</dbReference>
<evidence type="ECO:0000256" key="9">
    <source>
        <dbReference type="ARBA" id="ARBA00022857"/>
    </source>
</evidence>
<keyword evidence="4" id="KW-0285">Flavoprotein</keyword>